<dbReference type="EMBL" id="JACIFX010000027">
    <property type="protein sequence ID" value="MBB4233148.1"/>
    <property type="molecule type" value="Genomic_DNA"/>
</dbReference>
<name>A0ABR6J051_9HYPH</name>
<dbReference type="Proteomes" id="UP000551353">
    <property type="component" value="Unassembled WGS sequence"/>
</dbReference>
<dbReference type="PROSITE" id="PS51755">
    <property type="entry name" value="OMPR_PHOB"/>
    <property type="match status" value="1"/>
</dbReference>
<evidence type="ECO:0000313" key="4">
    <source>
        <dbReference type="EMBL" id="MBB4233148.1"/>
    </source>
</evidence>
<reference evidence="4 5" key="1">
    <citation type="submission" date="2020-08" db="EMBL/GenBank/DDBJ databases">
        <title>Genomic Encyclopedia of Type Strains, Phase IV (KMG-V): Genome sequencing to study the core and pangenomes of soil and plant-associated prokaryotes.</title>
        <authorList>
            <person name="Whitman W."/>
        </authorList>
    </citation>
    <scope>NUCLEOTIDE SEQUENCE [LARGE SCALE GENOMIC DNA]</scope>
    <source>
        <strain evidence="4 5">SEMIA 4087</strain>
    </source>
</reference>
<dbReference type="Gene3D" id="1.10.10.10">
    <property type="entry name" value="Winged helix-like DNA-binding domain superfamily/Winged helix DNA-binding domain"/>
    <property type="match status" value="1"/>
</dbReference>
<evidence type="ECO:0000256" key="1">
    <source>
        <dbReference type="ARBA" id="ARBA00023125"/>
    </source>
</evidence>
<proteinExistence type="predicted"/>
<sequence length="52" mass="6354">MRLMDAEARIIEALYKNRSRNCSKSFLHKNVFFREFDPDDKMLDVYVSRLRK</sequence>
<feature type="DNA-binding region" description="OmpR/PhoB-type" evidence="2">
    <location>
        <begin position="1"/>
        <end position="52"/>
    </location>
</feature>
<dbReference type="GO" id="GO:0003677">
    <property type="term" value="F:DNA binding"/>
    <property type="evidence" value="ECO:0007669"/>
    <property type="project" value="UniProtKB-KW"/>
</dbReference>
<dbReference type="Pfam" id="PF00486">
    <property type="entry name" value="Trans_reg_C"/>
    <property type="match status" value="1"/>
</dbReference>
<comment type="caution">
    <text evidence="4">The sequence shown here is derived from an EMBL/GenBank/DDBJ whole genome shotgun (WGS) entry which is preliminary data.</text>
</comment>
<dbReference type="SUPFAM" id="SSF46894">
    <property type="entry name" value="C-terminal effector domain of the bipartite response regulators"/>
    <property type="match status" value="1"/>
</dbReference>
<protein>
    <submittedName>
        <fullName evidence="4">DNA-binding response OmpR family regulator</fullName>
    </submittedName>
</protein>
<dbReference type="InterPro" id="IPR036388">
    <property type="entry name" value="WH-like_DNA-bd_sf"/>
</dbReference>
<evidence type="ECO:0000259" key="3">
    <source>
        <dbReference type="PROSITE" id="PS51755"/>
    </source>
</evidence>
<keyword evidence="1 2" id="KW-0238">DNA-binding</keyword>
<keyword evidence="5" id="KW-1185">Reference proteome</keyword>
<dbReference type="InterPro" id="IPR016032">
    <property type="entry name" value="Sig_transdc_resp-reg_C-effctor"/>
</dbReference>
<accession>A0ABR6J051</accession>
<feature type="domain" description="OmpR/PhoB-type" evidence="3">
    <location>
        <begin position="1"/>
        <end position="52"/>
    </location>
</feature>
<evidence type="ECO:0000313" key="5">
    <source>
        <dbReference type="Proteomes" id="UP000551353"/>
    </source>
</evidence>
<dbReference type="RefSeq" id="WP_084797123.1">
    <property type="nucleotide sequence ID" value="NZ_JACIFX010000027.1"/>
</dbReference>
<evidence type="ECO:0000256" key="2">
    <source>
        <dbReference type="PROSITE-ProRule" id="PRU01091"/>
    </source>
</evidence>
<organism evidence="4 5">
    <name type="scientific">Rhizobium mongolense</name>
    <dbReference type="NCBI Taxonomy" id="57676"/>
    <lineage>
        <taxon>Bacteria</taxon>
        <taxon>Pseudomonadati</taxon>
        <taxon>Pseudomonadota</taxon>
        <taxon>Alphaproteobacteria</taxon>
        <taxon>Hyphomicrobiales</taxon>
        <taxon>Rhizobiaceae</taxon>
        <taxon>Rhizobium/Agrobacterium group</taxon>
        <taxon>Rhizobium</taxon>
    </lineage>
</organism>
<dbReference type="InterPro" id="IPR001867">
    <property type="entry name" value="OmpR/PhoB-type_DNA-bd"/>
</dbReference>
<gene>
    <name evidence="4" type="ORF">GGD56_007051</name>
</gene>